<dbReference type="FunFam" id="2.60.40.10:FF:000027">
    <property type="entry name" value="receptor-type tyrosine-protein phosphatase delta isoform X1"/>
    <property type="match status" value="1"/>
</dbReference>
<feature type="domain" description="Fibronectin type-III" evidence="23">
    <location>
        <begin position="704"/>
        <end position="807"/>
    </location>
</feature>
<dbReference type="FunFam" id="2.60.40.10:FF:000128">
    <property type="entry name" value="receptor-type tyrosine-protein phosphatase delta isoform X2"/>
    <property type="match status" value="1"/>
</dbReference>
<comment type="catalytic activity">
    <reaction evidence="15">
        <text>O-phospho-L-tyrosyl-[protein] + H2O = L-tyrosyl-[protein] + phosphate</text>
        <dbReference type="Rhea" id="RHEA:10684"/>
        <dbReference type="Rhea" id="RHEA-COMP:10136"/>
        <dbReference type="Rhea" id="RHEA-COMP:20101"/>
        <dbReference type="ChEBI" id="CHEBI:15377"/>
        <dbReference type="ChEBI" id="CHEBI:43474"/>
        <dbReference type="ChEBI" id="CHEBI:46858"/>
        <dbReference type="ChEBI" id="CHEBI:61978"/>
        <dbReference type="EC" id="3.1.3.48"/>
    </reaction>
</comment>
<dbReference type="InterPro" id="IPR003961">
    <property type="entry name" value="FN3_dom"/>
</dbReference>
<keyword evidence="12" id="KW-0675">Receptor</keyword>
<organism evidence="24 25">
    <name type="scientific">Scophthalmus maximus</name>
    <name type="common">Turbot</name>
    <name type="synonym">Psetta maxima</name>
    <dbReference type="NCBI Taxonomy" id="52904"/>
    <lineage>
        <taxon>Eukaryota</taxon>
        <taxon>Metazoa</taxon>
        <taxon>Chordata</taxon>
        <taxon>Craniata</taxon>
        <taxon>Vertebrata</taxon>
        <taxon>Euteleostomi</taxon>
        <taxon>Actinopterygii</taxon>
        <taxon>Neopterygii</taxon>
        <taxon>Teleostei</taxon>
        <taxon>Neoteleostei</taxon>
        <taxon>Acanthomorphata</taxon>
        <taxon>Carangaria</taxon>
        <taxon>Pleuronectiformes</taxon>
        <taxon>Pleuronectoidei</taxon>
        <taxon>Scophthalmidae</taxon>
        <taxon>Scophthalmus</taxon>
    </lineage>
</organism>
<dbReference type="InterPro" id="IPR013098">
    <property type="entry name" value="Ig_I-set"/>
</dbReference>
<evidence type="ECO:0000256" key="5">
    <source>
        <dbReference type="ARBA" id="ARBA00022729"/>
    </source>
</evidence>
<dbReference type="CDD" id="cd05738">
    <property type="entry name" value="IgI_2_RPTP_IIa_LAR_like"/>
    <property type="match status" value="1"/>
</dbReference>
<dbReference type="SMART" id="SM00194">
    <property type="entry name" value="PTPc"/>
    <property type="match status" value="2"/>
</dbReference>
<dbReference type="Gene3D" id="2.60.40.10">
    <property type="entry name" value="Immunoglobulins"/>
    <property type="match status" value="11"/>
</dbReference>
<evidence type="ECO:0000256" key="16">
    <source>
        <dbReference type="ARBA" id="ARBA00053769"/>
    </source>
</evidence>
<evidence type="ECO:0000256" key="14">
    <source>
        <dbReference type="ARBA" id="ARBA00023319"/>
    </source>
</evidence>
<evidence type="ECO:0000256" key="17">
    <source>
        <dbReference type="ARBA" id="ARBA00074819"/>
    </source>
</evidence>
<dbReference type="Pfam" id="PF00102">
    <property type="entry name" value="Y_phosphatase"/>
    <property type="match status" value="2"/>
</dbReference>
<dbReference type="InterPro" id="IPR003599">
    <property type="entry name" value="Ig_sub"/>
</dbReference>
<dbReference type="InterPro" id="IPR003595">
    <property type="entry name" value="Tyr_Pase_cat"/>
</dbReference>
<dbReference type="GO" id="GO:0099560">
    <property type="term" value="P:synaptic membrane adhesion"/>
    <property type="evidence" value="ECO:0007669"/>
    <property type="project" value="UniProtKB-ARBA"/>
</dbReference>
<feature type="domain" description="Ig-like" evidence="22">
    <location>
        <begin position="121"/>
        <end position="219"/>
    </location>
</feature>
<evidence type="ECO:0000259" key="23">
    <source>
        <dbReference type="PROSITE" id="PS50853"/>
    </source>
</evidence>
<keyword evidence="14" id="KW-0393">Immunoglobulin domain</keyword>
<dbReference type="PANTHER" id="PTHR46957:SF11">
    <property type="entry name" value="PROTEIN-TYROSINE-PHOSPHATASE"/>
    <property type="match status" value="1"/>
</dbReference>
<dbReference type="InterPro" id="IPR000387">
    <property type="entry name" value="Tyr_Pase_dom"/>
</dbReference>
<dbReference type="FunFam" id="2.60.40.10:FF:000023">
    <property type="entry name" value="receptor-type tyrosine-protein phosphatase delta isoform X2"/>
    <property type="match status" value="1"/>
</dbReference>
<dbReference type="FunFam" id="2.60.40.10:FF:000010">
    <property type="entry name" value="receptor-type tyrosine-protein phosphatase delta isoform X1"/>
    <property type="match status" value="1"/>
</dbReference>
<dbReference type="Pfam" id="PF13927">
    <property type="entry name" value="Ig_3"/>
    <property type="match status" value="1"/>
</dbReference>
<dbReference type="CDD" id="cd05739">
    <property type="entry name" value="IgI_3_RPTP_IIa_LAR_like"/>
    <property type="match status" value="1"/>
</dbReference>
<evidence type="ECO:0000256" key="13">
    <source>
        <dbReference type="ARBA" id="ARBA00023180"/>
    </source>
</evidence>
<keyword evidence="9 19" id="KW-1133">Transmembrane helix</keyword>
<keyword evidence="6" id="KW-0677">Repeat</keyword>
<evidence type="ECO:0000256" key="8">
    <source>
        <dbReference type="ARBA" id="ARBA00022912"/>
    </source>
</evidence>
<evidence type="ECO:0000256" key="19">
    <source>
        <dbReference type="SAM" id="Phobius"/>
    </source>
</evidence>
<feature type="domain" description="Tyrosine specific protein phosphatases" evidence="21">
    <location>
        <begin position="1533"/>
        <end position="1604"/>
    </location>
</feature>
<evidence type="ECO:0000256" key="4">
    <source>
        <dbReference type="ARBA" id="ARBA00022692"/>
    </source>
</evidence>
<evidence type="ECO:0000259" key="22">
    <source>
        <dbReference type="PROSITE" id="PS50835"/>
    </source>
</evidence>
<keyword evidence="7" id="KW-0378">Hydrolase</keyword>
<proteinExistence type="inferred from homology"/>
<evidence type="ECO:0000256" key="11">
    <source>
        <dbReference type="ARBA" id="ARBA00023157"/>
    </source>
</evidence>
<evidence type="ECO:0000256" key="1">
    <source>
        <dbReference type="ARBA" id="ARBA00004479"/>
    </source>
</evidence>
<feature type="transmembrane region" description="Helical" evidence="19">
    <location>
        <begin position="1255"/>
        <end position="1278"/>
    </location>
</feature>
<dbReference type="FunFam" id="2.60.40.10:FF:000015">
    <property type="entry name" value="receptor-type tyrosine-protein phosphatase delta isoform X2"/>
    <property type="match status" value="1"/>
</dbReference>
<keyword evidence="10 19" id="KW-0472">Membrane</keyword>
<evidence type="ECO:0000256" key="15">
    <source>
        <dbReference type="ARBA" id="ARBA00051722"/>
    </source>
</evidence>
<feature type="domain" description="Fibronectin type-III" evidence="23">
    <location>
        <begin position="408"/>
        <end position="502"/>
    </location>
</feature>
<dbReference type="FunFam" id="2.60.40.10:FF:000082">
    <property type="entry name" value="receptor-type tyrosine-protein phosphatase delta isoform X2"/>
    <property type="match status" value="1"/>
</dbReference>
<dbReference type="GO" id="GO:0099537">
    <property type="term" value="P:trans-synaptic signaling"/>
    <property type="evidence" value="ECO:0007669"/>
    <property type="project" value="UniProtKB-ARBA"/>
</dbReference>
<feature type="domain" description="Fibronectin type-III" evidence="23">
    <location>
        <begin position="316"/>
        <end position="403"/>
    </location>
</feature>
<dbReference type="InterPro" id="IPR016130">
    <property type="entry name" value="Tyr_Pase_AS"/>
</dbReference>
<dbReference type="FunFam" id="2.60.40.10:FF:000181">
    <property type="entry name" value="receptor-type tyrosine-protein phosphatase delta isoform X4"/>
    <property type="match status" value="1"/>
</dbReference>
<dbReference type="FunFam" id="3.90.190.10:FF:000002">
    <property type="entry name" value="receptor-type tyrosine-protein phosphatase delta isoform X2"/>
    <property type="match status" value="1"/>
</dbReference>
<gene>
    <name evidence="24" type="primary">ptprdb</name>
</gene>
<keyword evidence="13" id="KW-0325">Glycoprotein</keyword>
<keyword evidence="8" id="KW-0904">Protein phosphatase</keyword>
<feature type="domain" description="Fibronectin type-III" evidence="23">
    <location>
        <begin position="603"/>
        <end position="699"/>
    </location>
</feature>
<dbReference type="PROSITE" id="PS00383">
    <property type="entry name" value="TYR_PHOSPHATASE_1"/>
    <property type="match status" value="2"/>
</dbReference>
<feature type="region of interest" description="Disordered" evidence="18">
    <location>
        <begin position="1"/>
        <end position="30"/>
    </location>
</feature>
<dbReference type="EC" id="3.1.3.48" evidence="3"/>
<feature type="domain" description="Fibronectin type-III" evidence="23">
    <location>
        <begin position="809"/>
        <end position="902"/>
    </location>
</feature>
<dbReference type="InterPro" id="IPR007110">
    <property type="entry name" value="Ig-like_dom"/>
</dbReference>
<reference evidence="24" key="2">
    <citation type="submission" date="2025-08" db="UniProtKB">
        <authorList>
            <consortium name="Ensembl"/>
        </authorList>
    </citation>
    <scope>IDENTIFICATION</scope>
</reference>
<dbReference type="PANTHER" id="PTHR46957">
    <property type="entry name" value="CYTOKINE RECEPTOR"/>
    <property type="match status" value="1"/>
</dbReference>
<evidence type="ECO:0000256" key="2">
    <source>
        <dbReference type="ARBA" id="ARBA00010504"/>
    </source>
</evidence>
<dbReference type="GO" id="GO:0005886">
    <property type="term" value="C:plasma membrane"/>
    <property type="evidence" value="ECO:0007669"/>
    <property type="project" value="UniProtKB-ARBA"/>
</dbReference>
<evidence type="ECO:0000313" key="24">
    <source>
        <dbReference type="Ensembl" id="ENSSMAP00000039151.1"/>
    </source>
</evidence>
<keyword evidence="4 19" id="KW-0812">Transmembrane</keyword>
<dbReference type="CDD" id="cd00063">
    <property type="entry name" value="FN3"/>
    <property type="match status" value="8"/>
</dbReference>
<evidence type="ECO:0000256" key="3">
    <source>
        <dbReference type="ARBA" id="ARBA00013064"/>
    </source>
</evidence>
<dbReference type="PRINTS" id="PR00700">
    <property type="entry name" value="PRTYPHPHTASE"/>
</dbReference>
<dbReference type="InterPro" id="IPR036116">
    <property type="entry name" value="FN3_sf"/>
</dbReference>
<dbReference type="InterPro" id="IPR003598">
    <property type="entry name" value="Ig_sub2"/>
</dbReference>
<dbReference type="SMART" id="SM00404">
    <property type="entry name" value="PTPc_motif"/>
    <property type="match status" value="2"/>
</dbReference>
<evidence type="ECO:0000313" key="25">
    <source>
        <dbReference type="Proteomes" id="UP000694558"/>
    </source>
</evidence>
<dbReference type="SMART" id="SM00409">
    <property type="entry name" value="IG"/>
    <property type="match status" value="3"/>
</dbReference>
<dbReference type="PROSITE" id="PS50055">
    <property type="entry name" value="TYR_PHOSPHATASE_PTP"/>
    <property type="match status" value="2"/>
</dbReference>
<feature type="domain" description="Tyrosine specific protein phosphatases" evidence="21">
    <location>
        <begin position="1822"/>
        <end position="1895"/>
    </location>
</feature>
<feature type="domain" description="Ig-like" evidence="22">
    <location>
        <begin position="227"/>
        <end position="309"/>
    </location>
</feature>
<keyword evidence="5" id="KW-0732">Signal</keyword>
<reference evidence="24" key="1">
    <citation type="submission" date="2023-05" db="EMBL/GenBank/DDBJ databases">
        <title>High-quality long-read genome of Scophthalmus maximus.</title>
        <authorList>
            <person name="Lien S."/>
            <person name="Martinez P."/>
        </authorList>
    </citation>
    <scope>NUCLEOTIDE SEQUENCE [LARGE SCALE GENOMIC DNA]</scope>
</reference>
<dbReference type="FunFam" id="2.60.40.10:FF:000036">
    <property type="entry name" value="receptor-type tyrosine-protein phosphatase delta isoform X1"/>
    <property type="match status" value="1"/>
</dbReference>
<dbReference type="SUPFAM" id="SSF52799">
    <property type="entry name" value="(Phosphotyrosine protein) phosphatases II"/>
    <property type="match status" value="2"/>
</dbReference>
<dbReference type="SUPFAM" id="SSF48726">
    <property type="entry name" value="Immunoglobulin"/>
    <property type="match status" value="3"/>
</dbReference>
<dbReference type="InterPro" id="IPR036179">
    <property type="entry name" value="Ig-like_dom_sf"/>
</dbReference>
<evidence type="ECO:0000259" key="20">
    <source>
        <dbReference type="PROSITE" id="PS50055"/>
    </source>
</evidence>
<dbReference type="SMART" id="SM00060">
    <property type="entry name" value="FN3"/>
    <property type="match status" value="8"/>
</dbReference>
<dbReference type="SMART" id="SM00408">
    <property type="entry name" value="IGc2"/>
    <property type="match status" value="3"/>
</dbReference>
<evidence type="ECO:0000256" key="10">
    <source>
        <dbReference type="ARBA" id="ARBA00023136"/>
    </source>
</evidence>
<feature type="domain" description="Fibronectin type-III" evidence="23">
    <location>
        <begin position="906"/>
        <end position="1001"/>
    </location>
</feature>
<dbReference type="Ensembl" id="ENSSMAT00000070601.1">
    <property type="protein sequence ID" value="ENSSMAP00000039151.1"/>
    <property type="gene ID" value="ENSSMAG00000012743.2"/>
</dbReference>
<dbReference type="PROSITE" id="PS50853">
    <property type="entry name" value="FN3"/>
    <property type="match status" value="8"/>
</dbReference>
<feature type="domain" description="Tyrosine-protein phosphatase" evidence="20">
    <location>
        <begin position="1358"/>
        <end position="1613"/>
    </location>
</feature>
<evidence type="ECO:0000256" key="6">
    <source>
        <dbReference type="ARBA" id="ARBA00022737"/>
    </source>
</evidence>
<dbReference type="SUPFAM" id="SSF49265">
    <property type="entry name" value="Fibronectin type III"/>
    <property type="match status" value="5"/>
</dbReference>
<dbReference type="Proteomes" id="UP000694558">
    <property type="component" value="Chromosome 8"/>
</dbReference>
<evidence type="ECO:0000256" key="18">
    <source>
        <dbReference type="SAM" id="MobiDB-lite"/>
    </source>
</evidence>
<evidence type="ECO:0000256" key="12">
    <source>
        <dbReference type="ARBA" id="ARBA00023170"/>
    </source>
</evidence>
<dbReference type="Pfam" id="PF07679">
    <property type="entry name" value="I-set"/>
    <property type="match status" value="2"/>
</dbReference>
<dbReference type="InterPro" id="IPR000242">
    <property type="entry name" value="PTP_cat"/>
</dbReference>
<comment type="function">
    <text evidence="16">Can bidirectionally induce pre- and post-synaptic differentiation of neurons by mediating interaction with IL1RAP and IL1RAPL1 trans-synaptically. Involved in pre-synaptic differentiation through interaction with SLITRK2.</text>
</comment>
<dbReference type="FunFam" id="2.60.40.10:FF:000066">
    <property type="entry name" value="receptor-type tyrosine-protein phosphatase delta isoform X1"/>
    <property type="match status" value="1"/>
</dbReference>
<comment type="subcellular location">
    <subcellularLocation>
        <location evidence="1">Membrane</location>
        <topology evidence="1">Single-pass type I membrane protein</topology>
    </subcellularLocation>
</comment>
<feature type="domain" description="Ig-like" evidence="22">
    <location>
        <begin position="19"/>
        <end position="109"/>
    </location>
</feature>
<dbReference type="FunFam" id="3.90.190.10:FF:000001">
    <property type="entry name" value="Receptor-type tyrosine-protein phosphatase F isoform A"/>
    <property type="match status" value="1"/>
</dbReference>
<dbReference type="Pfam" id="PF00041">
    <property type="entry name" value="fn3"/>
    <property type="match status" value="7"/>
</dbReference>
<dbReference type="GeneTree" id="ENSGT00940000153617"/>
<dbReference type="InterPro" id="IPR050713">
    <property type="entry name" value="RTP_Phos/Ushers"/>
</dbReference>
<dbReference type="FunFam" id="2.60.40.10:FF:000098">
    <property type="entry name" value="receptor-type tyrosine-protein phosphatase F isoform X1"/>
    <property type="match status" value="1"/>
</dbReference>
<evidence type="ECO:0000256" key="7">
    <source>
        <dbReference type="ARBA" id="ARBA00022801"/>
    </source>
</evidence>
<evidence type="ECO:0000256" key="9">
    <source>
        <dbReference type="ARBA" id="ARBA00022989"/>
    </source>
</evidence>
<feature type="domain" description="Fibronectin type-III" evidence="23">
    <location>
        <begin position="504"/>
        <end position="598"/>
    </location>
</feature>
<feature type="domain" description="Tyrosine-protein phosphatase" evidence="20">
    <location>
        <begin position="1645"/>
        <end position="1904"/>
    </location>
</feature>
<name>A0A8D3BVU3_SCOMX</name>
<accession>A0A8D3BVU3</accession>
<dbReference type="PROSITE" id="PS50835">
    <property type="entry name" value="IG_LIKE"/>
    <property type="match status" value="3"/>
</dbReference>
<feature type="region of interest" description="Disordered" evidence="18">
    <location>
        <begin position="393"/>
        <end position="413"/>
    </location>
</feature>
<dbReference type="GO" id="GO:0098978">
    <property type="term" value="C:glutamatergic synapse"/>
    <property type="evidence" value="ECO:0007669"/>
    <property type="project" value="UniProtKB-ARBA"/>
</dbReference>
<dbReference type="FunFam" id="2.60.40.10:FF:000068">
    <property type="entry name" value="receptor-type tyrosine-protein phosphatase delta isoform X1"/>
    <property type="match status" value="1"/>
</dbReference>
<comment type="similarity">
    <text evidence="2">Belongs to the protein-tyrosine phosphatase family. Receptor class 2A subfamily.</text>
</comment>
<feature type="domain" description="Fibronectin type-III" evidence="23">
    <location>
        <begin position="1005"/>
        <end position="1089"/>
    </location>
</feature>
<dbReference type="GO" id="GO:0004725">
    <property type="term" value="F:protein tyrosine phosphatase activity"/>
    <property type="evidence" value="ECO:0007669"/>
    <property type="project" value="UniProtKB-EC"/>
</dbReference>
<protein>
    <recommendedName>
        <fullName evidence="17">Receptor-type tyrosine-protein phosphatase delta</fullName>
        <ecNumber evidence="3">3.1.3.48</ecNumber>
    </recommendedName>
</protein>
<keyword evidence="11" id="KW-1015">Disulfide bond</keyword>
<dbReference type="InterPro" id="IPR013783">
    <property type="entry name" value="Ig-like_fold"/>
</dbReference>
<sequence>SLVAQGHGRKHGGTCAPPPRFTRTPEDQTGVQGGVASFVCQATGDPQPKIVWNKKGKKVSNQRFEVIEFDDGSGSVLRIQPLRTPRDEAIYECHASNSAGELTASTKLSVLREDQLPSGFPTIDMGPQLKVVERSRTATMLCAASGNPDPEITWFKDFLPVNTSNNNGRIKQLRSGNRCGTPIRGALQIEMSEESDQGKYECVATNSDGTRYSTPANLYVRVRRVPPRFSIPPADSEIMPGGNVNITCVAVGSPMPYVKWMLGAEDLTPEDDMPIGRNVLELTDIRQSNNYTCVAMSTLGVIEAVAQIIVKALPKPPGSPVVTERTATSITLTWDSGNPEPVSYYIIQVCSEDPYKEIDGIATTRYSVGGLSPYSHYDFRVAAVNTIGQGPSSEAVEARTAEQAPSSPPRQVRGRMLSTTTAIIHWDEPEEPNGQVVGYRVYYTSDNTLTVNQKQMVRSASFITIQGLTPNKTYYIRVLAFTSVGDGPLSQDLQIIAKTGVPSQPSEFKGEAKSETNILLSWVAPPQGGPDNQITGYELVYRRADDTEEVRMKEGGPTTSYLLKNLKPFSTYTFQLAARSKHGIGAYTNEVSIETPQTLPSAPPQDITCTSPSSTSILVSWAPPPLEFQNGVITGYSIQYSTTERNKTSKRIDGIPPESSPHLLENLDKWTEYGITIRAQTEAGDGPESLQLLIRTEEDVPSGPPRGVEAETVNASAIRVKWRAPAPERQHGQIRGYQVHYVRMNYGEPQGQPFIKDILIEDSQWEYGDSTEYEIVLGDLKADTAYSVSVGAYTAKGDGARSKPVTALPVKPILMVSATDSGTALLQWHPPPNPPTPLLGYRLTFGRIDVLPFTVVEFPTKENRYTALDIHKGANYVFRLSARNKMGYGEESVKEVTTSEDAPSGYPENINSEEASATSLRLKWKSVPLIEQNGKITTYSVLYKDINSRGNASEVVVPVPGSSVLLEGLSADTVYDVRVCAFTTVGPGPYSPSVQFRTQRLDQVFAANFRVKAAMKNSVLLSWEIRDKNPAQPFTILYGQGQSVEVDGKLTQKLITGLEPDTQYSFLLTNRANSAGGLQHRVTATTAPDILKTKPTVVGKTNADGMVTVQLPTVQTTAKVRGFYVVVLPLKKQRGKFQNPWEEPDQMNMDELLKEINRTSVSRALRIRRQAGQSDPRAYVTANFKALPLEFTLGDGRNYGDFRNRPLQNGQEYVFFVLALMDLSENTMYATSPYSDPVTSLDVDPKPMVDEEEGLLWVVGPVLAVIFIVCIVIAILLFKRADKGRKGSFPCSKAMSSHHPTDPVELRRINFQTPGRLGHFGDTETHNVVGRMASHPPVPISEMADHIERLKANDNLKFSQEYESVDPGQQFTWENSNLEVNKPKNRYANVIAYDHSRVILSSIEGVPGSDYINANYIDGYRRQNAYIATQGSLPETFGDFWRMIWEQHTANIIMMTKLEEKSRVKCDQYWPTRGTETYGLIQVTLLDTVELATYSVRTFALYKSGSNEKREVRHFQFTAWPDHGVPEHPTPFLAFLRRVKACNPPDAGPMIVHCSAGVGRTGCFIVIDAMAERIKHEKTLDIYGHVTLMRSQRNYMVQTEDQYIFIHDALLEAVTCGNTEVPARNLYSYIQRLTQVEPGENVTGMELEFKRLASAKAHTSRFVSANLPCNKFKNRLVNIMPYETTRVCLQPIRGVEGSDYINASFIDGYRQQKAYIATQGPLAETTEDYWRMLWEHNSTIVVMLTKLREMGREKCHQYWPAERSARYQYFVVDPMAEYNMPQYILREFKVTDARDGQSRTVRQFQFTDWPEQGVPKSGEGFIDFIGQVHKTKEQFGQDGPITVHCSAGVGRTGVFITLSIVLERMRYEGVVDIFQTVKMLRTQRPATVQTEDQYQFCYRASLEYLGSFDHYAT</sequence>
<dbReference type="PROSITE" id="PS50056">
    <property type="entry name" value="TYR_PHOSPHATASE_2"/>
    <property type="match status" value="2"/>
</dbReference>
<dbReference type="GO" id="GO:0099054">
    <property type="term" value="P:presynapse assembly"/>
    <property type="evidence" value="ECO:0007669"/>
    <property type="project" value="UniProtKB-ARBA"/>
</dbReference>
<evidence type="ECO:0000259" key="21">
    <source>
        <dbReference type="PROSITE" id="PS50056"/>
    </source>
</evidence>
<dbReference type="Gene3D" id="3.90.190.10">
    <property type="entry name" value="Protein tyrosine phosphatase superfamily"/>
    <property type="match status" value="2"/>
</dbReference>
<dbReference type="InterPro" id="IPR029021">
    <property type="entry name" value="Prot-tyrosine_phosphatase-like"/>
</dbReference>